<dbReference type="OrthoDB" id="8964771at2"/>
<keyword evidence="1 2" id="KW-0597">Phosphoprotein</keyword>
<sequence>MCKNPIVSIIDDDESVRLATSSLLRSLGWAVRLYGSAEQFLESDGIGDVTCIISDVQMPGISGLEMYRRLVGRGLAPPVMFISAYASDAVRRQALDLGAMCVLSKPVDATEMSRRLDTLKDGRAGAAS</sequence>
<dbReference type="PROSITE" id="PS50110">
    <property type="entry name" value="RESPONSE_REGULATORY"/>
    <property type="match status" value="1"/>
</dbReference>
<dbReference type="SMART" id="SM00448">
    <property type="entry name" value="REC"/>
    <property type="match status" value="1"/>
</dbReference>
<dbReference type="PANTHER" id="PTHR44591:SF25">
    <property type="entry name" value="CHEMOTAXIS TWO-COMPONENT RESPONSE REGULATOR"/>
    <property type="match status" value="1"/>
</dbReference>
<keyword evidence="5" id="KW-1185">Reference proteome</keyword>
<gene>
    <name evidence="4" type="ORF">SAMN06295900_11683</name>
</gene>
<dbReference type="Pfam" id="PF00072">
    <property type="entry name" value="Response_reg"/>
    <property type="match status" value="1"/>
</dbReference>
<evidence type="ECO:0000256" key="2">
    <source>
        <dbReference type="PROSITE-ProRule" id="PRU00169"/>
    </source>
</evidence>
<dbReference type="PANTHER" id="PTHR44591">
    <property type="entry name" value="STRESS RESPONSE REGULATOR PROTEIN 1"/>
    <property type="match status" value="1"/>
</dbReference>
<dbReference type="STRING" id="28094.SAMN06295900_11683"/>
<protein>
    <submittedName>
        <fullName evidence="4">Response regulator receiver domain-containing protein</fullName>
    </submittedName>
</protein>
<organism evidence="4 5">
    <name type="scientific">Trinickia caryophylli</name>
    <name type="common">Paraburkholderia caryophylli</name>
    <dbReference type="NCBI Taxonomy" id="28094"/>
    <lineage>
        <taxon>Bacteria</taxon>
        <taxon>Pseudomonadati</taxon>
        <taxon>Pseudomonadota</taxon>
        <taxon>Betaproteobacteria</taxon>
        <taxon>Burkholderiales</taxon>
        <taxon>Burkholderiaceae</taxon>
        <taxon>Trinickia</taxon>
    </lineage>
</organism>
<dbReference type="InterPro" id="IPR050595">
    <property type="entry name" value="Bact_response_regulator"/>
</dbReference>
<evidence type="ECO:0000256" key="1">
    <source>
        <dbReference type="ARBA" id="ARBA00022553"/>
    </source>
</evidence>
<feature type="modified residue" description="4-aspartylphosphate" evidence="2">
    <location>
        <position position="55"/>
    </location>
</feature>
<dbReference type="SUPFAM" id="SSF52172">
    <property type="entry name" value="CheY-like"/>
    <property type="match status" value="1"/>
</dbReference>
<dbReference type="Gene3D" id="3.40.50.2300">
    <property type="match status" value="1"/>
</dbReference>
<dbReference type="InterPro" id="IPR011006">
    <property type="entry name" value="CheY-like_superfamily"/>
</dbReference>
<dbReference type="InterPro" id="IPR001789">
    <property type="entry name" value="Sig_transdc_resp-reg_receiver"/>
</dbReference>
<accession>A0A1X7GIU2</accession>
<feature type="domain" description="Response regulatory" evidence="3">
    <location>
        <begin position="6"/>
        <end position="120"/>
    </location>
</feature>
<evidence type="ECO:0000313" key="5">
    <source>
        <dbReference type="Proteomes" id="UP000192911"/>
    </source>
</evidence>
<dbReference type="RefSeq" id="WP_085229832.1">
    <property type="nucleotide sequence ID" value="NZ_BSQD01000014.1"/>
</dbReference>
<name>A0A1X7GIU2_TRICW</name>
<evidence type="ECO:0000313" key="4">
    <source>
        <dbReference type="EMBL" id="SMF70479.1"/>
    </source>
</evidence>
<proteinExistence type="predicted"/>
<evidence type="ECO:0000259" key="3">
    <source>
        <dbReference type="PROSITE" id="PS50110"/>
    </source>
</evidence>
<dbReference type="EMBL" id="FXAH01000016">
    <property type="protein sequence ID" value="SMF70479.1"/>
    <property type="molecule type" value="Genomic_DNA"/>
</dbReference>
<dbReference type="GeneID" id="95552068"/>
<dbReference type="Proteomes" id="UP000192911">
    <property type="component" value="Unassembled WGS sequence"/>
</dbReference>
<dbReference type="AlphaFoldDB" id="A0A1X7GIU2"/>
<reference evidence="5" key="1">
    <citation type="submission" date="2017-04" db="EMBL/GenBank/DDBJ databases">
        <authorList>
            <person name="Varghese N."/>
            <person name="Submissions S."/>
        </authorList>
    </citation>
    <scope>NUCLEOTIDE SEQUENCE [LARGE SCALE GENOMIC DNA]</scope>
    <source>
        <strain evidence="5">Ballard 720</strain>
    </source>
</reference>
<dbReference type="GO" id="GO:0000160">
    <property type="term" value="P:phosphorelay signal transduction system"/>
    <property type="evidence" value="ECO:0007669"/>
    <property type="project" value="InterPro"/>
</dbReference>